<dbReference type="EMBL" id="BONY01000038">
    <property type="protein sequence ID" value="GIH07633.1"/>
    <property type="molecule type" value="Genomic_DNA"/>
</dbReference>
<proteinExistence type="predicted"/>
<keyword evidence="2" id="KW-1185">Reference proteome</keyword>
<evidence type="ECO:0000313" key="1">
    <source>
        <dbReference type="EMBL" id="GIH07633.1"/>
    </source>
</evidence>
<dbReference type="Pfam" id="PF21863">
    <property type="entry name" value="HTH_67"/>
    <property type="match status" value="1"/>
</dbReference>
<evidence type="ECO:0000313" key="2">
    <source>
        <dbReference type="Proteomes" id="UP000612899"/>
    </source>
</evidence>
<dbReference type="NCBIfam" id="NF047719">
    <property type="entry name" value="SCO6745_fam_HTH"/>
    <property type="match status" value="1"/>
</dbReference>
<reference evidence="1" key="1">
    <citation type="submission" date="2021-01" db="EMBL/GenBank/DDBJ databases">
        <title>Whole genome shotgun sequence of Rhizocola hellebori NBRC 109834.</title>
        <authorList>
            <person name="Komaki H."/>
            <person name="Tamura T."/>
        </authorList>
    </citation>
    <scope>NUCLEOTIDE SEQUENCE</scope>
    <source>
        <strain evidence="1">NBRC 109834</strain>
    </source>
</reference>
<organism evidence="1 2">
    <name type="scientific">Rhizocola hellebori</name>
    <dbReference type="NCBI Taxonomy" id="1392758"/>
    <lineage>
        <taxon>Bacteria</taxon>
        <taxon>Bacillati</taxon>
        <taxon>Actinomycetota</taxon>
        <taxon>Actinomycetes</taxon>
        <taxon>Micromonosporales</taxon>
        <taxon>Micromonosporaceae</taxon>
        <taxon>Rhizocola</taxon>
    </lineage>
</organism>
<comment type="caution">
    <text evidence="1">The sequence shown here is derived from an EMBL/GenBank/DDBJ whole genome shotgun (WGS) entry which is preliminary data.</text>
</comment>
<name>A0A8J3VJ45_9ACTN</name>
<dbReference type="AlphaFoldDB" id="A0A8J3VJ45"/>
<protein>
    <recommendedName>
        <fullName evidence="3">SalK</fullName>
    </recommendedName>
</protein>
<evidence type="ECO:0008006" key="3">
    <source>
        <dbReference type="Google" id="ProtNLM"/>
    </source>
</evidence>
<gene>
    <name evidence="1" type="ORF">Rhe02_57000</name>
</gene>
<dbReference type="Proteomes" id="UP000612899">
    <property type="component" value="Unassembled WGS sequence"/>
</dbReference>
<dbReference type="InterPro" id="IPR054058">
    <property type="entry name" value="HTH_67"/>
</dbReference>
<accession>A0A8J3VJ45</accession>
<sequence length="282" mass="30955">MSLPIARRMWTMFEPLHDVTYFTPEAREHFEAAGLRGFWRGYFAGRCAPLGPVDAAPVIASFFNFAPATVRRALPDVWSRATPEAALKARQAGAVAALARLLDGQPVEEAADLLARAASHAHTAGRVLAAANQALPVPDEPLAKLWHAATVLREHRGDGHVAALVAWELDGCDALAWRTSMDLSREVLQPARGWTDEEWEEAVLRLKTRGWLDIEGRATALASEAHRDIEAVTDRAAQRPWDELGTEATQRLITVLKPLAQAAYRDIPNYNPIGLPSPDLND</sequence>